<dbReference type="AlphaFoldDB" id="A0A0E2ZKK0"/>
<dbReference type="NCBIfam" id="TIGR02532">
    <property type="entry name" value="IV_pilin_GFxxxE"/>
    <property type="match status" value="1"/>
</dbReference>
<keyword evidence="1" id="KW-0488">Methylation</keyword>
<dbReference type="GO" id="GO:0043683">
    <property type="term" value="P:type IV pilus assembly"/>
    <property type="evidence" value="ECO:0007669"/>
    <property type="project" value="InterPro"/>
</dbReference>
<evidence type="ECO:0000256" key="2">
    <source>
        <dbReference type="SAM" id="MobiDB-lite"/>
    </source>
</evidence>
<dbReference type="InterPro" id="IPR000983">
    <property type="entry name" value="Bac_GSPG_pilin"/>
</dbReference>
<dbReference type="Gene3D" id="3.30.700.10">
    <property type="entry name" value="Glycoprotein, Type 4 Pilin"/>
    <property type="match status" value="1"/>
</dbReference>
<feature type="transmembrane region" description="Helical" evidence="3">
    <location>
        <begin position="25"/>
        <end position="48"/>
    </location>
</feature>
<keyword evidence="3" id="KW-1133">Transmembrane helix</keyword>
<dbReference type="InterPro" id="IPR012902">
    <property type="entry name" value="N_methyl_site"/>
</dbReference>
<dbReference type="EMBL" id="JPGN01000072">
    <property type="protein sequence ID" value="KFI18812.1"/>
    <property type="molecule type" value="Genomic_DNA"/>
</dbReference>
<dbReference type="InterPro" id="IPR045584">
    <property type="entry name" value="Pilin-like"/>
</dbReference>
<dbReference type="Pfam" id="PF07963">
    <property type="entry name" value="N_methyl"/>
    <property type="match status" value="1"/>
</dbReference>
<dbReference type="PANTHER" id="PTHR30093:SF47">
    <property type="entry name" value="TYPE IV PILUS NON-CORE MINOR PILIN PILE"/>
    <property type="match status" value="1"/>
</dbReference>
<dbReference type="PANTHER" id="PTHR30093">
    <property type="entry name" value="GENERAL SECRETION PATHWAY PROTEIN G"/>
    <property type="match status" value="1"/>
</dbReference>
<feature type="compositionally biased region" description="Polar residues" evidence="2">
    <location>
        <begin position="1"/>
        <end position="10"/>
    </location>
</feature>
<protein>
    <submittedName>
        <fullName evidence="4">General secretion pathway protein GspH</fullName>
    </submittedName>
</protein>
<comment type="caution">
    <text evidence="4">The sequence shown here is derived from an EMBL/GenBank/DDBJ whole genome shotgun (WGS) entry which is preliminary data.</text>
</comment>
<dbReference type="PRINTS" id="PR00813">
    <property type="entry name" value="BCTERIALGSPG"/>
</dbReference>
<sequence length="164" mass="17676">MEDNSRMNIENQEKTPGPQRKQRGFTLIELMIVVAIVAILASVAFPSYQASVKKSRRGDAQGALVAFAAAMERHFTERSTYEGAATGGANTGAPDIFASEAPLDGRDKFYDLTIEAASGATYTLRATPKNIQAGDGFLELLSTGARRWDENNDNAIGAGESDWK</sequence>
<dbReference type="GO" id="GO:0015628">
    <property type="term" value="P:protein secretion by the type II secretion system"/>
    <property type="evidence" value="ECO:0007669"/>
    <property type="project" value="InterPro"/>
</dbReference>
<evidence type="ECO:0000313" key="4">
    <source>
        <dbReference type="EMBL" id="KFI18812.1"/>
    </source>
</evidence>
<organism evidence="4 5">
    <name type="scientific">Nitrosococcus oceani C-27</name>
    <dbReference type="NCBI Taxonomy" id="314279"/>
    <lineage>
        <taxon>Bacteria</taxon>
        <taxon>Pseudomonadati</taxon>
        <taxon>Pseudomonadota</taxon>
        <taxon>Gammaproteobacteria</taxon>
        <taxon>Chromatiales</taxon>
        <taxon>Chromatiaceae</taxon>
        <taxon>Nitrosococcus</taxon>
    </lineage>
</organism>
<reference evidence="4 5" key="1">
    <citation type="submission" date="2014-07" db="EMBL/GenBank/DDBJ databases">
        <title>Comparative analysis of Nitrosococcus oceani genome inventories of strains from Pacific and Atlantic gyres.</title>
        <authorList>
            <person name="Lim C.K."/>
            <person name="Wang L."/>
            <person name="Sayavedra-Soto L.A."/>
            <person name="Klotz M.G."/>
        </authorList>
    </citation>
    <scope>NUCLEOTIDE SEQUENCE [LARGE SCALE GENOMIC DNA]</scope>
    <source>
        <strain evidence="4 5">C-27</strain>
    </source>
</reference>
<dbReference type="HOGENOM" id="CLU_091705_6_1_6"/>
<proteinExistence type="predicted"/>
<dbReference type="PROSITE" id="PS00409">
    <property type="entry name" value="PROKAR_NTER_METHYL"/>
    <property type="match status" value="1"/>
</dbReference>
<dbReference type="Proteomes" id="UP000028839">
    <property type="component" value="Unassembled WGS sequence"/>
</dbReference>
<keyword evidence="3" id="KW-0812">Transmembrane</keyword>
<accession>A0A0E2ZKK0</accession>
<dbReference type="Pfam" id="PF16732">
    <property type="entry name" value="ComP_DUS"/>
    <property type="match status" value="1"/>
</dbReference>
<feature type="region of interest" description="Disordered" evidence="2">
    <location>
        <begin position="1"/>
        <end position="20"/>
    </location>
</feature>
<evidence type="ECO:0000256" key="3">
    <source>
        <dbReference type="SAM" id="Phobius"/>
    </source>
</evidence>
<dbReference type="OrthoDB" id="5296638at2"/>
<keyword evidence="3" id="KW-0472">Membrane</keyword>
<evidence type="ECO:0000256" key="1">
    <source>
        <dbReference type="ARBA" id="ARBA00022481"/>
    </source>
</evidence>
<dbReference type="InterPro" id="IPR031982">
    <property type="entry name" value="PilE-like"/>
</dbReference>
<evidence type="ECO:0000313" key="5">
    <source>
        <dbReference type="Proteomes" id="UP000028839"/>
    </source>
</evidence>
<gene>
    <name evidence="4" type="ORF">IB75_12165</name>
</gene>
<dbReference type="GO" id="GO:0015627">
    <property type="term" value="C:type II protein secretion system complex"/>
    <property type="evidence" value="ECO:0007669"/>
    <property type="project" value="InterPro"/>
</dbReference>
<dbReference type="SUPFAM" id="SSF54523">
    <property type="entry name" value="Pili subunits"/>
    <property type="match status" value="1"/>
</dbReference>
<name>A0A0E2ZKK0_9GAMM</name>